<dbReference type="Proteomes" id="UP000309038">
    <property type="component" value="Unassembled WGS sequence"/>
</dbReference>
<feature type="compositionally biased region" description="Low complexity" evidence="1">
    <location>
        <begin position="247"/>
        <end position="260"/>
    </location>
</feature>
<feature type="region of interest" description="Disordered" evidence="1">
    <location>
        <begin position="198"/>
        <end position="280"/>
    </location>
</feature>
<name>A0A4S4KHC9_9APHY</name>
<evidence type="ECO:0000313" key="2">
    <source>
        <dbReference type="EMBL" id="THG96967.1"/>
    </source>
</evidence>
<gene>
    <name evidence="2" type="ORF">EW026_g4961</name>
</gene>
<dbReference type="EMBL" id="SGPJ01000198">
    <property type="protein sequence ID" value="THG96967.1"/>
    <property type="molecule type" value="Genomic_DNA"/>
</dbReference>
<feature type="compositionally biased region" description="Polar residues" evidence="1">
    <location>
        <begin position="205"/>
        <end position="237"/>
    </location>
</feature>
<comment type="caution">
    <text evidence="2">The sequence shown here is derived from an EMBL/GenBank/DDBJ whole genome shotgun (WGS) entry which is preliminary data.</text>
</comment>
<reference evidence="2 3" key="1">
    <citation type="submission" date="2019-02" db="EMBL/GenBank/DDBJ databases">
        <title>Genome sequencing of the rare red list fungi Phlebia centrifuga.</title>
        <authorList>
            <person name="Buettner E."/>
            <person name="Kellner H."/>
        </authorList>
    </citation>
    <scope>NUCLEOTIDE SEQUENCE [LARGE SCALE GENOMIC DNA]</scope>
    <source>
        <strain evidence="2 3">DSM 108282</strain>
    </source>
</reference>
<evidence type="ECO:0000256" key="1">
    <source>
        <dbReference type="SAM" id="MobiDB-lite"/>
    </source>
</evidence>
<evidence type="ECO:0008006" key="4">
    <source>
        <dbReference type="Google" id="ProtNLM"/>
    </source>
</evidence>
<proteinExistence type="predicted"/>
<sequence length="433" mass="48133">MAALVPVTKFSGDKPTEDAHAFMLGLEANFDDTLSDKRKAIILEALLTTNSSAATWFEGVPDATKATWDDLKKAFKSKWPKKPAQGISVTEAVDTLKNRRLASTRLGTYETMHNQDVPAHTVWGRAIVADAKKWNVPGIIANDIRAALPEALRGMLSTVITEWDDLLTELEKVSVPALKEKVQEKNLHEQRMADIERRLGKSRISESQSESYATIPYTQRFTPSSRPMPNLGNSQSRGPLIRRGTNPYSYGGPPSYSGPPRGNSTAMVARAPTRPLPPPHIRLQRLLETTARLTHHPDTPEGRAAYQKQCVDWAKANPNLEPREDNPYPLTPGTLALGTRECYRCGQGDHPAATCTAESLPPRESTWRAIAGYIIKVAARGDRTTTNVMYVSDYNPFYQPAYDRTLYTEPSPAYGYAQYQHDFDGYDELSGKE</sequence>
<keyword evidence="3" id="KW-1185">Reference proteome</keyword>
<protein>
    <recommendedName>
        <fullName evidence="4">CCHC-type domain-containing protein</fullName>
    </recommendedName>
</protein>
<evidence type="ECO:0000313" key="3">
    <source>
        <dbReference type="Proteomes" id="UP000309038"/>
    </source>
</evidence>
<dbReference type="AlphaFoldDB" id="A0A4S4KHC9"/>
<accession>A0A4S4KHC9</accession>
<organism evidence="2 3">
    <name type="scientific">Hermanssonia centrifuga</name>
    <dbReference type="NCBI Taxonomy" id="98765"/>
    <lineage>
        <taxon>Eukaryota</taxon>
        <taxon>Fungi</taxon>
        <taxon>Dikarya</taxon>
        <taxon>Basidiomycota</taxon>
        <taxon>Agaricomycotina</taxon>
        <taxon>Agaricomycetes</taxon>
        <taxon>Polyporales</taxon>
        <taxon>Meruliaceae</taxon>
        <taxon>Hermanssonia</taxon>
    </lineage>
</organism>